<dbReference type="InParanoid" id="H2XVD2"/>
<reference evidence="1" key="2">
    <citation type="journal article" date="2008" name="Genome Biol.">
        <title>Improved genome assembly and evidence-based global gene model set for the chordate Ciona intestinalis: new insight into intron and operon populations.</title>
        <authorList>
            <person name="Satou Y."/>
            <person name="Mineta K."/>
            <person name="Ogasawara M."/>
            <person name="Sasakura Y."/>
            <person name="Shoguchi E."/>
            <person name="Ueno K."/>
            <person name="Yamada L."/>
            <person name="Matsumoto J."/>
            <person name="Wasserscheid J."/>
            <person name="Dewar K."/>
            <person name="Wiley G.B."/>
            <person name="Macmil S.L."/>
            <person name="Roe B.A."/>
            <person name="Zeller R.W."/>
            <person name="Hastings K.E."/>
            <person name="Lemaire P."/>
            <person name="Lindquist E."/>
            <person name="Endo T."/>
            <person name="Hotta K."/>
            <person name="Inaba K."/>
        </authorList>
    </citation>
    <scope>NUCLEOTIDE SEQUENCE [LARGE SCALE GENOMIC DNA]</scope>
    <source>
        <strain evidence="1">wild type</strain>
    </source>
</reference>
<dbReference type="GeneTree" id="ENSGT00940000168015"/>
<reference evidence="2" key="1">
    <citation type="journal article" date="2002" name="Science">
        <title>The draft genome of Ciona intestinalis: insights into chordate and vertebrate origins.</title>
        <authorList>
            <person name="Dehal P."/>
            <person name="Satou Y."/>
            <person name="Campbell R.K."/>
            <person name="Chapman J."/>
            <person name="Degnan B."/>
            <person name="De Tomaso A."/>
            <person name="Davidson B."/>
            <person name="Di Gregorio A."/>
            <person name="Gelpke M."/>
            <person name="Goodstein D.M."/>
            <person name="Harafuji N."/>
            <person name="Hastings K.E."/>
            <person name="Ho I."/>
            <person name="Hotta K."/>
            <person name="Huang W."/>
            <person name="Kawashima T."/>
            <person name="Lemaire P."/>
            <person name="Martinez D."/>
            <person name="Meinertzhagen I.A."/>
            <person name="Necula S."/>
            <person name="Nonaka M."/>
            <person name="Putnam N."/>
            <person name="Rash S."/>
            <person name="Saiga H."/>
            <person name="Satake M."/>
            <person name="Terry A."/>
            <person name="Yamada L."/>
            <person name="Wang H.G."/>
            <person name="Awazu S."/>
            <person name="Azumi K."/>
            <person name="Boore J."/>
            <person name="Branno M."/>
            <person name="Chin-Bow S."/>
            <person name="DeSantis R."/>
            <person name="Doyle S."/>
            <person name="Francino P."/>
            <person name="Keys D.N."/>
            <person name="Haga S."/>
            <person name="Hayashi H."/>
            <person name="Hino K."/>
            <person name="Imai K.S."/>
            <person name="Inaba K."/>
            <person name="Kano S."/>
            <person name="Kobayashi K."/>
            <person name="Kobayashi M."/>
            <person name="Lee B.I."/>
            <person name="Makabe K.W."/>
            <person name="Manohar C."/>
            <person name="Matassi G."/>
            <person name="Medina M."/>
            <person name="Mochizuki Y."/>
            <person name="Mount S."/>
            <person name="Morishita T."/>
            <person name="Miura S."/>
            <person name="Nakayama A."/>
            <person name="Nishizaka S."/>
            <person name="Nomoto H."/>
            <person name="Ohta F."/>
            <person name="Oishi K."/>
            <person name="Rigoutsos I."/>
            <person name="Sano M."/>
            <person name="Sasaki A."/>
            <person name="Sasakura Y."/>
            <person name="Shoguchi E."/>
            <person name="Shin-i T."/>
            <person name="Spagnuolo A."/>
            <person name="Stainier D."/>
            <person name="Suzuki M.M."/>
            <person name="Tassy O."/>
            <person name="Takatori N."/>
            <person name="Tokuoka M."/>
            <person name="Yagi K."/>
            <person name="Yoshizaki F."/>
            <person name="Wada S."/>
            <person name="Zhang C."/>
            <person name="Hyatt P.D."/>
            <person name="Larimer F."/>
            <person name="Detter C."/>
            <person name="Doggett N."/>
            <person name="Glavina T."/>
            <person name="Hawkins T."/>
            <person name="Richardson P."/>
            <person name="Lucas S."/>
            <person name="Kohara Y."/>
            <person name="Levine M."/>
            <person name="Satoh N."/>
            <person name="Rokhsar D.S."/>
        </authorList>
    </citation>
    <scope>NUCLEOTIDE SEQUENCE [LARGE SCALE GENOMIC DNA]</scope>
</reference>
<evidence type="ECO:0000313" key="1">
    <source>
        <dbReference type="Ensembl" id="ENSCINP00000033616.1"/>
    </source>
</evidence>
<reference evidence="1" key="4">
    <citation type="submission" date="2025-09" db="UniProtKB">
        <authorList>
            <consortium name="Ensembl"/>
        </authorList>
    </citation>
    <scope>IDENTIFICATION</scope>
</reference>
<name>H2XVD2_CIOIN</name>
<accession>H2XVD2</accession>
<dbReference type="AlphaFoldDB" id="H2XVD2"/>
<evidence type="ECO:0000313" key="2">
    <source>
        <dbReference type="Proteomes" id="UP000008144"/>
    </source>
</evidence>
<protein>
    <submittedName>
        <fullName evidence="1">Uncharacterized protein</fullName>
    </submittedName>
</protein>
<keyword evidence="2" id="KW-1185">Reference proteome</keyword>
<sequence>MTFKMSMPLSPFCNKTMNPNPVTGRSGVWTAIGSYYYEQLFGYRYDNFDLAGKSWRDLLKDMKEKLTRFNWDDDEASFTSTFDNRLGLIDKNTAVSERECETGVTSSRWKFFL</sequence>
<organism evidence="1 2">
    <name type="scientific">Ciona intestinalis</name>
    <name type="common">Transparent sea squirt</name>
    <name type="synonym">Ascidia intestinalis</name>
    <dbReference type="NCBI Taxonomy" id="7719"/>
    <lineage>
        <taxon>Eukaryota</taxon>
        <taxon>Metazoa</taxon>
        <taxon>Chordata</taxon>
        <taxon>Tunicata</taxon>
        <taxon>Ascidiacea</taxon>
        <taxon>Phlebobranchia</taxon>
        <taxon>Cionidae</taxon>
        <taxon>Ciona</taxon>
    </lineage>
</organism>
<reference evidence="1" key="3">
    <citation type="submission" date="2025-08" db="UniProtKB">
        <authorList>
            <consortium name="Ensembl"/>
        </authorList>
    </citation>
    <scope>IDENTIFICATION</scope>
</reference>
<dbReference type="Ensembl" id="ENSCINT00000030253.1">
    <property type="protein sequence ID" value="ENSCINP00000033616.1"/>
    <property type="gene ID" value="ENSCING00000021127.1"/>
</dbReference>
<dbReference type="EMBL" id="EAAA01001986">
    <property type="status" value="NOT_ANNOTATED_CDS"/>
    <property type="molecule type" value="Genomic_DNA"/>
</dbReference>
<dbReference type="HOGENOM" id="CLU_2132637_0_0_1"/>
<proteinExistence type="predicted"/>
<dbReference type="Proteomes" id="UP000008144">
    <property type="component" value="Chromosome 4"/>
</dbReference>